<dbReference type="SUPFAM" id="SSF55205">
    <property type="entry name" value="EPT/RTPC-like"/>
    <property type="match status" value="1"/>
</dbReference>
<organism evidence="14 15">
    <name type="scientific">bacterium (Candidatus Gribaldobacteria) CG10_big_fil_rev_8_21_14_0_10_37_46</name>
    <dbReference type="NCBI Taxonomy" id="2014276"/>
    <lineage>
        <taxon>Bacteria</taxon>
        <taxon>Candidatus Gribaldobacteria</taxon>
    </lineage>
</organism>
<comment type="catalytic activity">
    <reaction evidence="11 12">
        <text>phosphoenolpyruvate + UDP-N-acetyl-alpha-D-glucosamine = UDP-N-acetyl-3-O-(1-carboxyvinyl)-alpha-D-glucosamine + phosphate</text>
        <dbReference type="Rhea" id="RHEA:18681"/>
        <dbReference type="ChEBI" id="CHEBI:43474"/>
        <dbReference type="ChEBI" id="CHEBI:57705"/>
        <dbReference type="ChEBI" id="CHEBI:58702"/>
        <dbReference type="ChEBI" id="CHEBI:68483"/>
        <dbReference type="EC" id="2.5.1.7"/>
    </reaction>
</comment>
<keyword evidence="4 12" id="KW-0132">Cell division</keyword>
<dbReference type="InterPro" id="IPR001986">
    <property type="entry name" value="Enolpyruvate_Tfrase_dom"/>
</dbReference>
<evidence type="ECO:0000256" key="12">
    <source>
        <dbReference type="HAMAP-Rule" id="MF_00111"/>
    </source>
</evidence>
<evidence type="ECO:0000256" key="4">
    <source>
        <dbReference type="ARBA" id="ARBA00022618"/>
    </source>
</evidence>
<feature type="active site" description="Proton donor" evidence="12">
    <location>
        <position position="119"/>
    </location>
</feature>
<keyword evidence="8 12" id="KW-0131">Cell cycle</keyword>
<dbReference type="NCBIfam" id="NF006873">
    <property type="entry name" value="PRK09369.1"/>
    <property type="match status" value="1"/>
</dbReference>
<evidence type="ECO:0000256" key="3">
    <source>
        <dbReference type="ARBA" id="ARBA00022490"/>
    </source>
</evidence>
<dbReference type="AlphaFoldDB" id="A0A2H0UVY1"/>
<sequence length="421" mass="46556">MSEKFIIEGGKKLEGEIEVRGSKNAAGALLAAVLLTDEECLIDNLPRISDIFNLLEILKEMGVDVEWVNERKVRIKAGGRVDPEKIDFEKISKSRISVLLIGALLPRFKEFKISRPGGDRIGLRPITTLLKALKGLGVDIKEEGDFYHFKSEKLVGKEIVLQEFSVTATENLIMTATLTEGKTIIKGAACEPHVQDLAKMLNSMGGNIEGIGTHTLRIQGKKKLKGTVHKTIPDYLEAGTFIVIGAAVSKKLKVNNIVSEHLDLFLAKLEEIGVEFRKNDDSIEVWGTTNLKPARVQALPYPGFPTDLLPIVVPLLTRAEGKSLIHDPLYPNRFSYVDELRKMGADIEIVDPHRAFVFGRTPLRGVKIESWDIRAGASLVVAGLMAQGKTIIGNIEQIDRGYEKIEERLQQLGANIKRINA</sequence>
<dbReference type="InterPro" id="IPR005750">
    <property type="entry name" value="UDP_GlcNAc_COvinyl_MurA"/>
</dbReference>
<dbReference type="GO" id="GO:0009252">
    <property type="term" value="P:peptidoglycan biosynthetic process"/>
    <property type="evidence" value="ECO:0007669"/>
    <property type="project" value="UniProtKB-UniRule"/>
</dbReference>
<evidence type="ECO:0000256" key="9">
    <source>
        <dbReference type="ARBA" id="ARBA00023316"/>
    </source>
</evidence>
<comment type="caution">
    <text evidence="12">Lacks conserved residue(s) required for the propagation of feature annotation.</text>
</comment>
<evidence type="ECO:0000256" key="6">
    <source>
        <dbReference type="ARBA" id="ARBA00022960"/>
    </source>
</evidence>
<accession>A0A2H0UVY1</accession>
<dbReference type="GO" id="GO:0071555">
    <property type="term" value="P:cell wall organization"/>
    <property type="evidence" value="ECO:0007669"/>
    <property type="project" value="UniProtKB-KW"/>
</dbReference>
<feature type="binding site" evidence="12">
    <location>
        <position position="307"/>
    </location>
    <ligand>
        <name>UDP-N-acetyl-alpha-D-glucosamine</name>
        <dbReference type="ChEBI" id="CHEBI:57705"/>
    </ligand>
</feature>
<dbReference type="Gene3D" id="3.65.10.10">
    <property type="entry name" value="Enolpyruvate transferase domain"/>
    <property type="match status" value="2"/>
</dbReference>
<feature type="binding site" evidence="12">
    <location>
        <position position="329"/>
    </location>
    <ligand>
        <name>UDP-N-acetyl-alpha-D-glucosamine</name>
        <dbReference type="ChEBI" id="CHEBI:57705"/>
    </ligand>
</feature>
<dbReference type="NCBIfam" id="TIGR01072">
    <property type="entry name" value="murA"/>
    <property type="match status" value="1"/>
</dbReference>
<comment type="similarity">
    <text evidence="10 12">Belongs to the EPSP synthase family. MurA subfamily.</text>
</comment>
<dbReference type="HAMAP" id="MF_00111">
    <property type="entry name" value="MurA"/>
    <property type="match status" value="1"/>
</dbReference>
<dbReference type="GO" id="GO:0051301">
    <property type="term" value="P:cell division"/>
    <property type="evidence" value="ECO:0007669"/>
    <property type="project" value="UniProtKB-KW"/>
</dbReference>
<dbReference type="EMBL" id="PFAU01000036">
    <property type="protein sequence ID" value="PIR90992.1"/>
    <property type="molecule type" value="Genomic_DNA"/>
</dbReference>
<evidence type="ECO:0000313" key="14">
    <source>
        <dbReference type="EMBL" id="PIR90992.1"/>
    </source>
</evidence>
<dbReference type="InterPro" id="IPR013792">
    <property type="entry name" value="RNA3'P_cycl/enolpyr_Trfase_a/b"/>
</dbReference>
<dbReference type="InterPro" id="IPR050068">
    <property type="entry name" value="MurA_subfamily"/>
</dbReference>
<evidence type="ECO:0000256" key="2">
    <source>
        <dbReference type="ARBA" id="ARBA00004752"/>
    </source>
</evidence>
<dbReference type="Pfam" id="PF00275">
    <property type="entry name" value="EPSP_synthase"/>
    <property type="match status" value="1"/>
</dbReference>
<evidence type="ECO:0000259" key="13">
    <source>
        <dbReference type="Pfam" id="PF00275"/>
    </source>
</evidence>
<dbReference type="CDD" id="cd01555">
    <property type="entry name" value="UdpNAET"/>
    <property type="match status" value="1"/>
</dbReference>
<keyword evidence="7 12" id="KW-0573">Peptidoglycan synthesis</keyword>
<protein>
    <recommendedName>
        <fullName evidence="12">UDP-N-acetylglucosamine 1-carboxyvinyltransferase</fullName>
        <ecNumber evidence="12">2.5.1.7</ecNumber>
    </recommendedName>
    <alternativeName>
        <fullName evidence="12">Enoylpyruvate transferase</fullName>
    </alternativeName>
    <alternativeName>
        <fullName evidence="12">UDP-N-acetylglucosamine enolpyruvyl transferase</fullName>
        <shortName evidence="12">EPT</shortName>
    </alternativeName>
</protein>
<dbReference type="PANTHER" id="PTHR43783:SF1">
    <property type="entry name" value="UDP-N-ACETYLGLUCOSAMINE 1-CARBOXYVINYLTRANSFERASE"/>
    <property type="match status" value="1"/>
</dbReference>
<dbReference type="InterPro" id="IPR036968">
    <property type="entry name" value="Enolpyruvate_Tfrase_sf"/>
</dbReference>
<feature type="domain" description="Enolpyruvate transferase" evidence="13">
    <location>
        <begin position="8"/>
        <end position="409"/>
    </location>
</feature>
<keyword evidence="6 12" id="KW-0133">Cell shape</keyword>
<dbReference type="GO" id="GO:0008760">
    <property type="term" value="F:UDP-N-acetylglucosamine 1-carboxyvinyltransferase activity"/>
    <property type="evidence" value="ECO:0007669"/>
    <property type="project" value="UniProtKB-UniRule"/>
</dbReference>
<comment type="subcellular location">
    <subcellularLocation>
        <location evidence="1 12">Cytoplasm</location>
    </subcellularLocation>
</comment>
<dbReference type="EC" id="2.5.1.7" evidence="12"/>
<keyword evidence="9 12" id="KW-0961">Cell wall biogenesis/degradation</keyword>
<evidence type="ECO:0000313" key="15">
    <source>
        <dbReference type="Proteomes" id="UP000230882"/>
    </source>
</evidence>
<evidence type="ECO:0000256" key="11">
    <source>
        <dbReference type="ARBA" id="ARBA00047527"/>
    </source>
</evidence>
<feature type="binding site" evidence="12">
    <location>
        <begin position="23"/>
        <end position="24"/>
    </location>
    <ligand>
        <name>phosphoenolpyruvate</name>
        <dbReference type="ChEBI" id="CHEBI:58702"/>
    </ligand>
</feature>
<dbReference type="GO" id="GO:0005737">
    <property type="term" value="C:cytoplasm"/>
    <property type="evidence" value="ECO:0007669"/>
    <property type="project" value="UniProtKB-SubCell"/>
</dbReference>
<feature type="binding site" evidence="12">
    <location>
        <position position="95"/>
    </location>
    <ligand>
        <name>UDP-N-acetyl-alpha-D-glucosamine</name>
        <dbReference type="ChEBI" id="CHEBI:57705"/>
    </ligand>
</feature>
<comment type="function">
    <text evidence="12">Cell wall formation. Adds enolpyruvyl to UDP-N-acetylglucosamine.</text>
</comment>
<comment type="pathway">
    <text evidence="2 12">Cell wall biogenesis; peptidoglycan biosynthesis.</text>
</comment>
<comment type="caution">
    <text evidence="14">The sequence shown here is derived from an EMBL/GenBank/DDBJ whole genome shotgun (WGS) entry which is preliminary data.</text>
</comment>
<proteinExistence type="inferred from homology"/>
<keyword evidence="3 12" id="KW-0963">Cytoplasm</keyword>
<evidence type="ECO:0000256" key="1">
    <source>
        <dbReference type="ARBA" id="ARBA00004496"/>
    </source>
</evidence>
<name>A0A2H0UVY1_9BACT</name>
<evidence type="ECO:0000256" key="10">
    <source>
        <dbReference type="ARBA" id="ARBA00038367"/>
    </source>
</evidence>
<evidence type="ECO:0000256" key="7">
    <source>
        <dbReference type="ARBA" id="ARBA00022984"/>
    </source>
</evidence>
<keyword evidence="5 12" id="KW-0808">Transferase</keyword>
<dbReference type="GO" id="GO:0008360">
    <property type="term" value="P:regulation of cell shape"/>
    <property type="evidence" value="ECO:0007669"/>
    <property type="project" value="UniProtKB-KW"/>
</dbReference>
<dbReference type="Proteomes" id="UP000230882">
    <property type="component" value="Unassembled WGS sequence"/>
</dbReference>
<dbReference type="UniPathway" id="UPA00219"/>
<dbReference type="PANTHER" id="PTHR43783">
    <property type="entry name" value="UDP-N-ACETYLGLUCOSAMINE 1-CARBOXYVINYLTRANSFERASE"/>
    <property type="match status" value="1"/>
</dbReference>
<dbReference type="GO" id="GO:0019277">
    <property type="term" value="P:UDP-N-acetylgalactosamine biosynthetic process"/>
    <property type="evidence" value="ECO:0007669"/>
    <property type="project" value="InterPro"/>
</dbReference>
<gene>
    <name evidence="12 14" type="primary">murA</name>
    <name evidence="14" type="ORF">COU02_01480</name>
</gene>
<evidence type="ECO:0000256" key="5">
    <source>
        <dbReference type="ARBA" id="ARBA00022679"/>
    </source>
</evidence>
<reference evidence="15" key="1">
    <citation type="submission" date="2017-09" db="EMBL/GenBank/DDBJ databases">
        <title>Depth-based differentiation of microbial function through sediment-hosted aquifers and enrichment of novel symbionts in the deep terrestrial subsurface.</title>
        <authorList>
            <person name="Probst A.J."/>
            <person name="Ladd B."/>
            <person name="Jarett J.K."/>
            <person name="Geller-Mcgrath D.E."/>
            <person name="Sieber C.M.K."/>
            <person name="Emerson J.B."/>
            <person name="Anantharaman K."/>
            <person name="Thomas B.C."/>
            <person name="Malmstrom R."/>
            <person name="Stieglmeier M."/>
            <person name="Klingl A."/>
            <person name="Woyke T."/>
            <person name="Ryan C.M."/>
            <person name="Banfield J.F."/>
        </authorList>
    </citation>
    <scope>NUCLEOTIDE SEQUENCE [LARGE SCALE GENOMIC DNA]</scope>
</reference>
<evidence type="ECO:0000256" key="8">
    <source>
        <dbReference type="ARBA" id="ARBA00023306"/>
    </source>
</evidence>